<dbReference type="AlphaFoldDB" id="A0A6N6N5J8"/>
<dbReference type="InterPro" id="IPR001789">
    <property type="entry name" value="Sig_transdc_resp-reg_receiver"/>
</dbReference>
<organism evidence="5 6">
    <name type="scientific">Pseudodesulfovibrio senegalensis</name>
    <dbReference type="NCBI Taxonomy" id="1721087"/>
    <lineage>
        <taxon>Bacteria</taxon>
        <taxon>Pseudomonadati</taxon>
        <taxon>Thermodesulfobacteriota</taxon>
        <taxon>Desulfovibrionia</taxon>
        <taxon>Desulfovibrionales</taxon>
        <taxon>Desulfovibrionaceae</taxon>
    </lineage>
</organism>
<keyword evidence="1 3" id="KW-0597">Phosphoprotein</keyword>
<feature type="modified residue" description="4-aspartylphosphate" evidence="3">
    <location>
        <position position="53"/>
    </location>
</feature>
<dbReference type="Gene3D" id="3.40.50.2300">
    <property type="match status" value="1"/>
</dbReference>
<evidence type="ECO:0000256" key="2">
    <source>
        <dbReference type="ARBA" id="ARBA00023012"/>
    </source>
</evidence>
<dbReference type="EMBL" id="WAIE01000001">
    <property type="protein sequence ID" value="KAB1443048.1"/>
    <property type="molecule type" value="Genomic_DNA"/>
</dbReference>
<dbReference type="PROSITE" id="PS50110">
    <property type="entry name" value="RESPONSE_REGULATORY"/>
    <property type="match status" value="1"/>
</dbReference>
<protein>
    <submittedName>
        <fullName evidence="5">Response regulator</fullName>
    </submittedName>
</protein>
<dbReference type="Proteomes" id="UP000438699">
    <property type="component" value="Unassembled WGS sequence"/>
</dbReference>
<name>A0A6N6N5J8_9BACT</name>
<reference evidence="5 6" key="1">
    <citation type="journal article" date="2017" name="Int. J. Syst. Evol. Microbiol.">
        <title>Desulfovibrio senegalensis sp. nov., a mesophilic sulfate reducer isolated from marine sediment.</title>
        <authorList>
            <person name="Thioye A."/>
            <person name="Gam Z.B.A."/>
            <person name="Mbengue M."/>
            <person name="Cayol J.L."/>
            <person name="Joseph-Bartoli M."/>
            <person name="Toure-Kane C."/>
            <person name="Labat M."/>
        </authorList>
    </citation>
    <scope>NUCLEOTIDE SEQUENCE [LARGE SCALE GENOMIC DNA]</scope>
    <source>
        <strain evidence="5 6">DSM 101509</strain>
    </source>
</reference>
<dbReference type="PANTHER" id="PTHR45339:SF1">
    <property type="entry name" value="HYBRID SIGNAL TRANSDUCTION HISTIDINE KINASE J"/>
    <property type="match status" value="1"/>
</dbReference>
<dbReference type="OrthoDB" id="5456285at2"/>
<evidence type="ECO:0000313" key="5">
    <source>
        <dbReference type="EMBL" id="KAB1443048.1"/>
    </source>
</evidence>
<dbReference type="CDD" id="cd17546">
    <property type="entry name" value="REC_hyHK_CKI1_RcsC-like"/>
    <property type="match status" value="1"/>
</dbReference>
<dbReference type="InterPro" id="IPR011006">
    <property type="entry name" value="CheY-like_superfamily"/>
</dbReference>
<evidence type="ECO:0000259" key="4">
    <source>
        <dbReference type="PROSITE" id="PS50110"/>
    </source>
</evidence>
<dbReference type="RefSeq" id="WP_151149320.1">
    <property type="nucleotide sequence ID" value="NZ_WAIE01000001.1"/>
</dbReference>
<evidence type="ECO:0000313" key="6">
    <source>
        <dbReference type="Proteomes" id="UP000438699"/>
    </source>
</evidence>
<dbReference type="GO" id="GO:0000160">
    <property type="term" value="P:phosphorelay signal transduction system"/>
    <property type="evidence" value="ECO:0007669"/>
    <property type="project" value="UniProtKB-KW"/>
</dbReference>
<comment type="caution">
    <text evidence="5">The sequence shown here is derived from an EMBL/GenBank/DDBJ whole genome shotgun (WGS) entry which is preliminary data.</text>
</comment>
<evidence type="ECO:0000256" key="3">
    <source>
        <dbReference type="PROSITE-ProRule" id="PRU00169"/>
    </source>
</evidence>
<keyword evidence="6" id="KW-1185">Reference proteome</keyword>
<proteinExistence type="predicted"/>
<keyword evidence="2" id="KW-0902">Two-component regulatory system</keyword>
<dbReference type="PANTHER" id="PTHR45339">
    <property type="entry name" value="HYBRID SIGNAL TRANSDUCTION HISTIDINE KINASE J"/>
    <property type="match status" value="1"/>
</dbReference>
<feature type="domain" description="Response regulatory" evidence="4">
    <location>
        <begin position="3"/>
        <end position="120"/>
    </location>
</feature>
<gene>
    <name evidence="5" type="ORF">F8A88_01940</name>
</gene>
<dbReference type="Pfam" id="PF00072">
    <property type="entry name" value="Response_reg"/>
    <property type="match status" value="1"/>
</dbReference>
<accession>A0A6N6N5J8</accession>
<dbReference type="SUPFAM" id="SSF52172">
    <property type="entry name" value="CheY-like"/>
    <property type="match status" value="1"/>
</dbReference>
<evidence type="ECO:0000256" key="1">
    <source>
        <dbReference type="ARBA" id="ARBA00022553"/>
    </source>
</evidence>
<sequence>MAKVLIAEDDRISQKLAVKIVEGMGHDAYVSPHGKHAYEALMACNDFDMLLTDIMMPEMDGRQLIQTLRGDQQFMDLPIVIMSAVVGIGEISNLLKLGATLFLAKPLDRKELQEYIQRCVHESGNGSKVKKKTQPKKKT</sequence>
<dbReference type="SMART" id="SM00448">
    <property type="entry name" value="REC"/>
    <property type="match status" value="1"/>
</dbReference>